<reference evidence="3 4" key="1">
    <citation type="submission" date="2018-11" db="EMBL/GenBank/DDBJ databases">
        <authorList>
            <person name="Lopez-Roques C."/>
            <person name="Donnadieu C."/>
            <person name="Bouchez O."/>
            <person name="Klopp C."/>
            <person name="Cabau C."/>
            <person name="Zahm M."/>
        </authorList>
    </citation>
    <scope>NUCLEOTIDE SEQUENCE [LARGE SCALE GENOMIC DNA]</scope>
    <source>
        <strain evidence="3">RS831</strain>
        <tissue evidence="3">Whole body</tissue>
    </source>
</reference>
<keyword evidence="2" id="KW-0472">Membrane</keyword>
<feature type="compositionally biased region" description="Pro residues" evidence="1">
    <location>
        <begin position="206"/>
        <end position="224"/>
    </location>
</feature>
<name>A0A3S2MED0_ORYJA</name>
<accession>A0A3S2MED0</accession>
<dbReference type="AlphaFoldDB" id="A0A3S2MED0"/>
<keyword evidence="2" id="KW-1133">Transmembrane helix</keyword>
<evidence type="ECO:0000256" key="2">
    <source>
        <dbReference type="SAM" id="Phobius"/>
    </source>
</evidence>
<protein>
    <submittedName>
        <fullName evidence="3">Uncharacterized protein</fullName>
    </submittedName>
</protein>
<dbReference type="EMBL" id="CM012440">
    <property type="protein sequence ID" value="RVE73892.1"/>
    <property type="molecule type" value="Genomic_DNA"/>
</dbReference>
<keyword evidence="4" id="KW-1185">Reference proteome</keyword>
<organism evidence="3 4">
    <name type="scientific">Oryzias javanicus</name>
    <name type="common">Javanese ricefish</name>
    <name type="synonym">Aplocheilus javanicus</name>
    <dbReference type="NCBI Taxonomy" id="123683"/>
    <lineage>
        <taxon>Eukaryota</taxon>
        <taxon>Metazoa</taxon>
        <taxon>Chordata</taxon>
        <taxon>Craniata</taxon>
        <taxon>Vertebrata</taxon>
        <taxon>Euteleostomi</taxon>
        <taxon>Actinopterygii</taxon>
        <taxon>Neopterygii</taxon>
        <taxon>Teleostei</taxon>
        <taxon>Neoteleostei</taxon>
        <taxon>Acanthomorphata</taxon>
        <taxon>Ovalentaria</taxon>
        <taxon>Atherinomorphae</taxon>
        <taxon>Beloniformes</taxon>
        <taxon>Adrianichthyidae</taxon>
        <taxon>Oryziinae</taxon>
        <taxon>Oryzias</taxon>
    </lineage>
</organism>
<reference evidence="3 4" key="2">
    <citation type="submission" date="2019-01" db="EMBL/GenBank/DDBJ databases">
        <title>A chromosome length genome reference of the Java medaka (oryzias javanicus).</title>
        <authorList>
            <person name="Herpin A."/>
            <person name="Takehana Y."/>
            <person name="Naruse K."/>
            <person name="Ansai S."/>
            <person name="Kawaguchi M."/>
        </authorList>
    </citation>
    <scope>NUCLEOTIDE SEQUENCE [LARGE SCALE GENOMIC DNA]</scope>
    <source>
        <strain evidence="3">RS831</strain>
        <tissue evidence="3">Whole body</tissue>
    </source>
</reference>
<feature type="region of interest" description="Disordered" evidence="1">
    <location>
        <begin position="193"/>
        <end position="234"/>
    </location>
</feature>
<dbReference type="OrthoDB" id="8850216at2759"/>
<proteinExistence type="predicted"/>
<gene>
    <name evidence="3" type="ORF">OJAV_G00036060</name>
</gene>
<dbReference type="Proteomes" id="UP000283210">
    <property type="component" value="Chromosome 4"/>
</dbReference>
<evidence type="ECO:0000313" key="3">
    <source>
        <dbReference type="EMBL" id="RVE73892.1"/>
    </source>
</evidence>
<evidence type="ECO:0000256" key="1">
    <source>
        <dbReference type="SAM" id="MobiDB-lite"/>
    </source>
</evidence>
<sequence>MQDESRPSPPLLVTKSFLIMKERTSSLRATRGSAHPPEHQLPSLWPDLSPRAGYESARRAPRGAPEGLRRQERWSQRLLAEISSKLCTRTPASAAGPAGMSAHHRTLLCVGMLLMSAGGVLAFIVGPLQMVPFLIGILLGVVGAALFITGLCLAMKNLQVAVPGHFLLHPRTGTRFNPQQAQAIQRRLDRIRREMSSDSVEEAPEPEPPLPCTPPPWTMEPPPSYDTVMKSQQL</sequence>
<keyword evidence="2" id="KW-0812">Transmembrane</keyword>
<feature type="region of interest" description="Disordered" evidence="1">
    <location>
        <begin position="24"/>
        <end position="47"/>
    </location>
</feature>
<feature type="transmembrane region" description="Helical" evidence="2">
    <location>
        <begin position="107"/>
        <end position="125"/>
    </location>
</feature>
<evidence type="ECO:0000313" key="4">
    <source>
        <dbReference type="Proteomes" id="UP000283210"/>
    </source>
</evidence>
<feature type="transmembrane region" description="Helical" evidence="2">
    <location>
        <begin position="131"/>
        <end position="154"/>
    </location>
</feature>